<comment type="caution">
    <text evidence="1">The sequence shown here is derived from an EMBL/GenBank/DDBJ whole genome shotgun (WGS) entry which is preliminary data.</text>
</comment>
<dbReference type="Proteomes" id="UP001189429">
    <property type="component" value="Unassembled WGS sequence"/>
</dbReference>
<sequence length="238" mass="26028">ARTFCHVPADTGFANVGGHALEDYPITKGRAVPPAGGDEVDLKTDLAFACLAATKPGMSDAQAAESVARGLAAEHPDCHSDLYVSPEILGEVPAPGEAKVAHENAARLAECHAKKDFVISTRKARVHVHFKKSAPPKYSASEKKGPRWLPPVDAANTAKITDWIRKHTPGSAEIQRDDYNGRRRVIHDGMKKWKSISWTKRGFEQAACEVIHWSWLFHTEFSGAASPFGTEALAERWK</sequence>
<feature type="non-terminal residue" evidence="1">
    <location>
        <position position="238"/>
    </location>
</feature>
<dbReference type="EMBL" id="CAUYUJ010016871">
    <property type="protein sequence ID" value="CAK0869638.1"/>
    <property type="molecule type" value="Genomic_DNA"/>
</dbReference>
<gene>
    <name evidence="1" type="ORF">PCOR1329_LOCUS55931</name>
</gene>
<name>A0ABN9V9P2_9DINO</name>
<organism evidence="1 2">
    <name type="scientific">Prorocentrum cordatum</name>
    <dbReference type="NCBI Taxonomy" id="2364126"/>
    <lineage>
        <taxon>Eukaryota</taxon>
        <taxon>Sar</taxon>
        <taxon>Alveolata</taxon>
        <taxon>Dinophyceae</taxon>
        <taxon>Prorocentrales</taxon>
        <taxon>Prorocentraceae</taxon>
        <taxon>Prorocentrum</taxon>
    </lineage>
</organism>
<protein>
    <submittedName>
        <fullName evidence="1">Uncharacterized protein</fullName>
    </submittedName>
</protein>
<keyword evidence="2" id="KW-1185">Reference proteome</keyword>
<reference evidence="1" key="1">
    <citation type="submission" date="2023-10" db="EMBL/GenBank/DDBJ databases">
        <authorList>
            <person name="Chen Y."/>
            <person name="Shah S."/>
            <person name="Dougan E. K."/>
            <person name="Thang M."/>
            <person name="Chan C."/>
        </authorList>
    </citation>
    <scope>NUCLEOTIDE SEQUENCE [LARGE SCALE GENOMIC DNA]</scope>
</reference>
<accession>A0ABN9V9P2</accession>
<feature type="non-terminal residue" evidence="1">
    <location>
        <position position="1"/>
    </location>
</feature>
<evidence type="ECO:0000313" key="2">
    <source>
        <dbReference type="Proteomes" id="UP001189429"/>
    </source>
</evidence>
<proteinExistence type="predicted"/>
<evidence type="ECO:0000313" key="1">
    <source>
        <dbReference type="EMBL" id="CAK0869638.1"/>
    </source>
</evidence>